<gene>
    <name evidence="1" type="ORF">XELAEV_180167002mg</name>
</gene>
<protein>
    <submittedName>
        <fullName evidence="1">Uncharacterized protein</fullName>
    </submittedName>
</protein>
<dbReference type="Proteomes" id="UP000694892">
    <property type="component" value="Chromosome 3L"/>
</dbReference>
<reference evidence="2" key="1">
    <citation type="journal article" date="2016" name="Nature">
        <title>Genome evolution in the allotetraploid frog Xenopus laevis.</title>
        <authorList>
            <person name="Session A.M."/>
            <person name="Uno Y."/>
            <person name="Kwon T."/>
            <person name="Chapman J.A."/>
            <person name="Toyoda A."/>
            <person name="Takahashi S."/>
            <person name="Fukui A."/>
            <person name="Hikosaka A."/>
            <person name="Suzuki A."/>
            <person name="Kondo M."/>
            <person name="van Heeringen S.J."/>
            <person name="Quigley I."/>
            <person name="Heinz S."/>
            <person name="Ogino H."/>
            <person name="Ochi H."/>
            <person name="Hellsten U."/>
            <person name="Lyons J.B."/>
            <person name="Simakov O."/>
            <person name="Putnam N."/>
            <person name="Stites J."/>
            <person name="Kuroki Y."/>
            <person name="Tanaka T."/>
            <person name="Michiue T."/>
            <person name="Watanabe M."/>
            <person name="Bogdanovic O."/>
            <person name="Lister R."/>
            <person name="Georgiou G."/>
            <person name="Paranjpe S.S."/>
            <person name="van Kruijsbergen I."/>
            <person name="Shu S."/>
            <person name="Carlson J."/>
            <person name="Kinoshita T."/>
            <person name="Ohta Y."/>
            <person name="Mawaribuchi S."/>
            <person name="Jenkins J."/>
            <person name="Grimwood J."/>
            <person name="Schmutz J."/>
            <person name="Mitros T."/>
            <person name="Mozaffari S.V."/>
            <person name="Suzuki Y."/>
            <person name="Haramoto Y."/>
            <person name="Yamamoto T.S."/>
            <person name="Takagi C."/>
            <person name="Heald R."/>
            <person name="Miller K."/>
            <person name="Haudenschild C."/>
            <person name="Kitzman J."/>
            <person name="Nakayama T."/>
            <person name="Izutsu Y."/>
            <person name="Robert J."/>
            <person name="Fortriede J."/>
            <person name="Burns K."/>
            <person name="Lotay V."/>
            <person name="Karimi K."/>
            <person name="Yasuoka Y."/>
            <person name="Dichmann D.S."/>
            <person name="Flajnik M.F."/>
            <person name="Houston D.W."/>
            <person name="Shendure J."/>
            <person name="DuPasquier L."/>
            <person name="Vize P.D."/>
            <person name="Zorn A.M."/>
            <person name="Ito M."/>
            <person name="Marcotte E.M."/>
            <person name="Wallingford J.B."/>
            <person name="Ito Y."/>
            <person name="Asashima M."/>
            <person name="Ueno N."/>
            <person name="Matsuda Y."/>
            <person name="Veenstra G.J."/>
            <person name="Fujiyama A."/>
            <person name="Harland R.M."/>
            <person name="Taira M."/>
            <person name="Rokhsar D.S."/>
        </authorList>
    </citation>
    <scope>NUCLEOTIDE SEQUENCE [LARGE SCALE GENOMIC DNA]</scope>
    <source>
        <strain evidence="2">J</strain>
    </source>
</reference>
<feature type="non-terminal residue" evidence="1">
    <location>
        <position position="18"/>
    </location>
</feature>
<accession>A0A974DA68</accession>
<feature type="non-terminal residue" evidence="1">
    <location>
        <position position="1"/>
    </location>
</feature>
<evidence type="ECO:0000313" key="1">
    <source>
        <dbReference type="EMBL" id="OCT88072.1"/>
    </source>
</evidence>
<proteinExistence type="predicted"/>
<sequence length="18" mass="1668">MESSIACSLLLVCGGGGA</sequence>
<evidence type="ECO:0000313" key="2">
    <source>
        <dbReference type="Proteomes" id="UP000694892"/>
    </source>
</evidence>
<dbReference type="EMBL" id="CM004470">
    <property type="protein sequence ID" value="OCT88072.1"/>
    <property type="molecule type" value="Genomic_DNA"/>
</dbReference>
<organism evidence="1 2">
    <name type="scientific">Xenopus laevis</name>
    <name type="common">African clawed frog</name>
    <dbReference type="NCBI Taxonomy" id="8355"/>
    <lineage>
        <taxon>Eukaryota</taxon>
        <taxon>Metazoa</taxon>
        <taxon>Chordata</taxon>
        <taxon>Craniata</taxon>
        <taxon>Vertebrata</taxon>
        <taxon>Euteleostomi</taxon>
        <taxon>Amphibia</taxon>
        <taxon>Batrachia</taxon>
        <taxon>Anura</taxon>
        <taxon>Pipoidea</taxon>
        <taxon>Pipidae</taxon>
        <taxon>Xenopodinae</taxon>
        <taxon>Xenopus</taxon>
        <taxon>Xenopus</taxon>
    </lineage>
</organism>
<dbReference type="AlphaFoldDB" id="A0A974DA68"/>
<name>A0A974DA68_XENLA</name>